<dbReference type="AlphaFoldDB" id="A0A495J6Z2"/>
<dbReference type="SMART" id="SM00342">
    <property type="entry name" value="HTH_ARAC"/>
    <property type="match status" value="1"/>
</dbReference>
<keyword evidence="6" id="KW-1185">Reference proteome</keyword>
<dbReference type="PANTHER" id="PTHR43280:SF32">
    <property type="entry name" value="TRANSCRIPTIONAL REGULATORY PROTEIN"/>
    <property type="match status" value="1"/>
</dbReference>
<feature type="domain" description="HTH araC/xylS-type" evidence="4">
    <location>
        <begin position="25"/>
        <end position="122"/>
    </location>
</feature>
<sequence>MVKIPDAYISRKAEIVVQFKHVLESHMDDFMAGRVNKMYELKEIADIICLHPVHLSKVIKLETGHHACYFYEQRILLEATKLLADRTLSIGTIAHTLDYDVSNFTKFFKKFMGTTPSSYRKTLEITI</sequence>
<protein>
    <submittedName>
        <fullName evidence="5">Helix-turn-helix protein</fullName>
    </submittedName>
</protein>
<reference evidence="5 6" key="1">
    <citation type="submission" date="2018-10" db="EMBL/GenBank/DDBJ databases">
        <title>Genomic Encyclopedia of Archaeal and Bacterial Type Strains, Phase II (KMG-II): from individual species to whole genera.</title>
        <authorList>
            <person name="Goeker M."/>
        </authorList>
    </citation>
    <scope>NUCLEOTIDE SEQUENCE [LARGE SCALE GENOMIC DNA]</scope>
    <source>
        <strain evidence="5 6">DSM 18602</strain>
    </source>
</reference>
<evidence type="ECO:0000256" key="3">
    <source>
        <dbReference type="ARBA" id="ARBA00023163"/>
    </source>
</evidence>
<dbReference type="Gene3D" id="1.10.10.60">
    <property type="entry name" value="Homeodomain-like"/>
    <property type="match status" value="1"/>
</dbReference>
<evidence type="ECO:0000259" key="4">
    <source>
        <dbReference type="PROSITE" id="PS01124"/>
    </source>
</evidence>
<evidence type="ECO:0000313" key="5">
    <source>
        <dbReference type="EMBL" id="RKR84647.1"/>
    </source>
</evidence>
<keyword evidence="2" id="KW-0238">DNA-binding</keyword>
<evidence type="ECO:0000256" key="1">
    <source>
        <dbReference type="ARBA" id="ARBA00023015"/>
    </source>
</evidence>
<keyword evidence="3" id="KW-0804">Transcription</keyword>
<dbReference type="RefSeq" id="WP_211339726.1">
    <property type="nucleotide sequence ID" value="NZ_RBKU01000001.1"/>
</dbReference>
<name>A0A495J6Z2_9SPHI</name>
<evidence type="ECO:0000256" key="2">
    <source>
        <dbReference type="ARBA" id="ARBA00023125"/>
    </source>
</evidence>
<dbReference type="InterPro" id="IPR009057">
    <property type="entry name" value="Homeodomain-like_sf"/>
</dbReference>
<dbReference type="GO" id="GO:0003700">
    <property type="term" value="F:DNA-binding transcription factor activity"/>
    <property type="evidence" value="ECO:0007669"/>
    <property type="project" value="InterPro"/>
</dbReference>
<dbReference type="Proteomes" id="UP000268007">
    <property type="component" value="Unassembled WGS sequence"/>
</dbReference>
<comment type="caution">
    <text evidence="5">The sequence shown here is derived from an EMBL/GenBank/DDBJ whole genome shotgun (WGS) entry which is preliminary data.</text>
</comment>
<organism evidence="5 6">
    <name type="scientific">Mucilaginibacter gracilis</name>
    <dbReference type="NCBI Taxonomy" id="423350"/>
    <lineage>
        <taxon>Bacteria</taxon>
        <taxon>Pseudomonadati</taxon>
        <taxon>Bacteroidota</taxon>
        <taxon>Sphingobacteriia</taxon>
        <taxon>Sphingobacteriales</taxon>
        <taxon>Sphingobacteriaceae</taxon>
        <taxon>Mucilaginibacter</taxon>
    </lineage>
</organism>
<proteinExistence type="predicted"/>
<dbReference type="EMBL" id="RBKU01000001">
    <property type="protein sequence ID" value="RKR84647.1"/>
    <property type="molecule type" value="Genomic_DNA"/>
</dbReference>
<dbReference type="SUPFAM" id="SSF46689">
    <property type="entry name" value="Homeodomain-like"/>
    <property type="match status" value="1"/>
</dbReference>
<dbReference type="PANTHER" id="PTHR43280">
    <property type="entry name" value="ARAC-FAMILY TRANSCRIPTIONAL REGULATOR"/>
    <property type="match status" value="1"/>
</dbReference>
<dbReference type="PROSITE" id="PS01124">
    <property type="entry name" value="HTH_ARAC_FAMILY_2"/>
    <property type="match status" value="1"/>
</dbReference>
<accession>A0A495J6Z2</accession>
<gene>
    <name evidence="5" type="ORF">BDD43_4895</name>
</gene>
<dbReference type="Pfam" id="PF12833">
    <property type="entry name" value="HTH_18"/>
    <property type="match status" value="1"/>
</dbReference>
<dbReference type="GO" id="GO:0043565">
    <property type="term" value="F:sequence-specific DNA binding"/>
    <property type="evidence" value="ECO:0007669"/>
    <property type="project" value="InterPro"/>
</dbReference>
<evidence type="ECO:0000313" key="6">
    <source>
        <dbReference type="Proteomes" id="UP000268007"/>
    </source>
</evidence>
<keyword evidence="1" id="KW-0805">Transcription regulation</keyword>
<dbReference type="InterPro" id="IPR018060">
    <property type="entry name" value="HTH_AraC"/>
</dbReference>